<proteinExistence type="predicted"/>
<comment type="caution">
    <text evidence="3">The sequence shown here is derived from an EMBL/GenBank/DDBJ whole genome shotgun (WGS) entry which is preliminary data.</text>
</comment>
<feature type="region of interest" description="Disordered" evidence="2">
    <location>
        <begin position="330"/>
        <end position="393"/>
    </location>
</feature>
<evidence type="ECO:0000256" key="1">
    <source>
        <dbReference type="SAM" id="Coils"/>
    </source>
</evidence>
<name>A0ABR1J035_9AGAR</name>
<dbReference type="Proteomes" id="UP001498398">
    <property type="component" value="Unassembled WGS sequence"/>
</dbReference>
<evidence type="ECO:0000256" key="2">
    <source>
        <dbReference type="SAM" id="MobiDB-lite"/>
    </source>
</evidence>
<accession>A0ABR1J035</accession>
<dbReference type="PANTHER" id="PTHR18898">
    <property type="entry name" value="NUCLEOPROTEIN TPR-RELATED"/>
    <property type="match status" value="1"/>
</dbReference>
<feature type="coiled-coil region" evidence="1">
    <location>
        <begin position="3"/>
        <end position="125"/>
    </location>
</feature>
<feature type="region of interest" description="Disordered" evidence="2">
    <location>
        <begin position="435"/>
        <end position="529"/>
    </location>
</feature>
<gene>
    <name evidence="3" type="ORF">VKT23_016251</name>
</gene>
<keyword evidence="1" id="KW-0175">Coiled coil</keyword>
<sequence>MSEASLKQQVTEKQARIAELEMRVSGDDRELASLKANNDNIKASMEEMHKKLNEKDTEIENLESNIKQTNNHMKQLEKETASLKVVKEKTETLADNCVKNLENEAALLKRVKEQAEAHKNTAEERYLASGLETTSKNLQTDLTTQTNLVQTLQIQIQNRANHMDELQTDITNKDNLIQTLEATVTDNSGRLETLESTVTHKNAQILASETQIANKTQQIGQLESELEDNKKEIQNLEAKTTGQKHQIQALKFSLQSERQKTTEELAQAMAEKESSDQHNKQLNQDMEKLKAQHESFRAKTDQILSNSNAELATRAALIKQLETEVKSLKASKASSSYSSMPGASSSRPGVSSSTPGASSSTPGASSSTLGASSSKPRASSSTSTAQASTSASQSTTNWFGAVRHTLCGAQVATELERLKQSSKGRSYKLGAEIFPWGKNKPSRYTSTGHRAQKQTPASSESDTDGEDSGQDQRKGKGKKKANDEDSGQNQGKGKGKEKNAYIGEQLGSDESDSELSNEDDPVSNDEEDDHVVLRKFARKAIHRNYSHGAQTNNLSMSSFSILASHWNQALIHKLAAEAKLIVSKCADNRFHESVDFKAMIHERLAAILRTKIEARPRDTDETIEARILRLADHHQQARESSWKTNILHMKYHTRLSATTIMITASHQRGSEEDVETWQYVFRCLKKLQHHGMSDEEDGEEQTAINGRQEIVPVRWVLALPWRHESFRDLFAMLDETRQVESTIFSQQGRP</sequence>
<evidence type="ECO:0000313" key="4">
    <source>
        <dbReference type="Proteomes" id="UP001498398"/>
    </source>
</evidence>
<organism evidence="3 4">
    <name type="scientific">Marasmiellus scandens</name>
    <dbReference type="NCBI Taxonomy" id="2682957"/>
    <lineage>
        <taxon>Eukaryota</taxon>
        <taxon>Fungi</taxon>
        <taxon>Dikarya</taxon>
        <taxon>Basidiomycota</taxon>
        <taxon>Agaricomycotina</taxon>
        <taxon>Agaricomycetes</taxon>
        <taxon>Agaricomycetidae</taxon>
        <taxon>Agaricales</taxon>
        <taxon>Marasmiineae</taxon>
        <taxon>Omphalotaceae</taxon>
        <taxon>Marasmiellus</taxon>
    </lineage>
</organism>
<feature type="compositionally biased region" description="Acidic residues" evidence="2">
    <location>
        <begin position="507"/>
        <end position="529"/>
    </location>
</feature>
<feature type="coiled-coil region" evidence="1">
    <location>
        <begin position="163"/>
        <end position="299"/>
    </location>
</feature>
<dbReference type="PANTHER" id="PTHR18898:SF2">
    <property type="entry name" value="NUCLEOPROTEIN TPR"/>
    <property type="match status" value="1"/>
</dbReference>
<protein>
    <submittedName>
        <fullName evidence="3">Uncharacterized protein</fullName>
    </submittedName>
</protein>
<reference evidence="3 4" key="1">
    <citation type="submission" date="2024-01" db="EMBL/GenBank/DDBJ databases">
        <title>A draft genome for the cacao thread blight pathogen Marasmiellus scandens.</title>
        <authorList>
            <person name="Baruah I.K."/>
            <person name="Leung J."/>
            <person name="Bukari Y."/>
            <person name="Amoako-Attah I."/>
            <person name="Meinhardt L.W."/>
            <person name="Bailey B.A."/>
            <person name="Cohen S.P."/>
        </authorList>
    </citation>
    <scope>NUCLEOTIDE SEQUENCE [LARGE SCALE GENOMIC DNA]</scope>
    <source>
        <strain evidence="3 4">GH-19</strain>
    </source>
</reference>
<feature type="compositionally biased region" description="Polar residues" evidence="2">
    <location>
        <begin position="442"/>
        <end position="457"/>
    </location>
</feature>
<dbReference type="Gene3D" id="1.20.5.340">
    <property type="match status" value="1"/>
</dbReference>
<dbReference type="EMBL" id="JBANRG010000059">
    <property type="protein sequence ID" value="KAK7442279.1"/>
    <property type="molecule type" value="Genomic_DNA"/>
</dbReference>
<keyword evidence="4" id="KW-1185">Reference proteome</keyword>
<evidence type="ECO:0000313" key="3">
    <source>
        <dbReference type="EMBL" id="KAK7442279.1"/>
    </source>
</evidence>